<dbReference type="Gene3D" id="1.10.357.10">
    <property type="entry name" value="Tetracycline Repressor, domain 2"/>
    <property type="match status" value="1"/>
</dbReference>
<evidence type="ECO:0000256" key="1">
    <source>
        <dbReference type="ARBA" id="ARBA00023015"/>
    </source>
</evidence>
<accession>A0A6N6JCQ9</accession>
<evidence type="ECO:0000313" key="7">
    <source>
        <dbReference type="Proteomes" id="UP000436822"/>
    </source>
</evidence>
<keyword evidence="3" id="KW-0804">Transcription</keyword>
<dbReference type="RefSeq" id="WP_159804819.1">
    <property type="nucleotide sequence ID" value="NZ_BLJE01000001.1"/>
</dbReference>
<dbReference type="GO" id="GO:0003700">
    <property type="term" value="F:DNA-binding transcription factor activity"/>
    <property type="evidence" value="ECO:0007669"/>
    <property type="project" value="TreeGrafter"/>
</dbReference>
<proteinExistence type="predicted"/>
<reference evidence="6 7" key="1">
    <citation type="submission" date="2019-12" db="EMBL/GenBank/DDBJ databases">
        <title>Litoreibacter badius sp. nov., a novel bacteriochlorophyll a-containing bacterium in the genus Litoreibacter.</title>
        <authorList>
            <person name="Kanamuro M."/>
            <person name="Takabe Y."/>
            <person name="Mori K."/>
            <person name="Takaichi S."/>
            <person name="Hanada S."/>
        </authorList>
    </citation>
    <scope>NUCLEOTIDE SEQUENCE [LARGE SCALE GENOMIC DNA]</scope>
    <source>
        <strain evidence="6 7">K6</strain>
    </source>
</reference>
<organism evidence="6 7">
    <name type="scientific">Litoreibacter roseus</name>
    <dbReference type="NCBI Taxonomy" id="2601869"/>
    <lineage>
        <taxon>Bacteria</taxon>
        <taxon>Pseudomonadati</taxon>
        <taxon>Pseudomonadota</taxon>
        <taxon>Alphaproteobacteria</taxon>
        <taxon>Rhodobacterales</taxon>
        <taxon>Roseobacteraceae</taxon>
        <taxon>Litoreibacter</taxon>
    </lineage>
</organism>
<dbReference type="PROSITE" id="PS50977">
    <property type="entry name" value="HTH_TETR_2"/>
    <property type="match status" value="1"/>
</dbReference>
<feature type="DNA-binding region" description="H-T-H motif" evidence="4">
    <location>
        <begin position="39"/>
        <end position="58"/>
    </location>
</feature>
<dbReference type="AlphaFoldDB" id="A0A6N6JCQ9"/>
<dbReference type="InterPro" id="IPR001647">
    <property type="entry name" value="HTH_TetR"/>
</dbReference>
<dbReference type="InterPro" id="IPR009057">
    <property type="entry name" value="Homeodomain-like_sf"/>
</dbReference>
<dbReference type="InterPro" id="IPR025996">
    <property type="entry name" value="MT1864/Rv1816-like_C"/>
</dbReference>
<keyword evidence="1" id="KW-0805">Transcription regulation</keyword>
<gene>
    <name evidence="6" type="ORF">KIN_10090</name>
</gene>
<keyword evidence="7" id="KW-1185">Reference proteome</keyword>
<dbReference type="EMBL" id="BLJE01000001">
    <property type="protein sequence ID" value="GFE63935.1"/>
    <property type="molecule type" value="Genomic_DNA"/>
</dbReference>
<dbReference type="InterPro" id="IPR050109">
    <property type="entry name" value="HTH-type_TetR-like_transc_reg"/>
</dbReference>
<dbReference type="PANTHER" id="PTHR30055:SF220">
    <property type="entry name" value="TETR-FAMILY REGULATORY PROTEIN"/>
    <property type="match status" value="1"/>
</dbReference>
<keyword evidence="2 4" id="KW-0238">DNA-binding</keyword>
<evidence type="ECO:0000256" key="2">
    <source>
        <dbReference type="ARBA" id="ARBA00023125"/>
    </source>
</evidence>
<evidence type="ECO:0000256" key="3">
    <source>
        <dbReference type="ARBA" id="ARBA00023163"/>
    </source>
</evidence>
<dbReference type="OrthoDB" id="7056813at2"/>
<sequence>MTKSPETSKKTSYHHGDLRAQLVEATRQLVEEKGADHFSVSEACRRAGVSTAAPYKHFKDKEEMLNQVILEGMHRKQQQMQDELAKYPDGGIDRIIALGRVYVRFAEQEPGVFRLMFGLTEDHENEDQLVAEGKRTFGAVQAEVARYRGSEVVEDQDIDRAFMLWSFVHGLSFLQIDGKVSTVDVSVDMEHILREIAERVMA</sequence>
<feature type="domain" description="HTH tetR-type" evidence="5">
    <location>
        <begin position="16"/>
        <end position="76"/>
    </location>
</feature>
<dbReference type="Proteomes" id="UP000436822">
    <property type="component" value="Unassembled WGS sequence"/>
</dbReference>
<dbReference type="Pfam" id="PF00440">
    <property type="entry name" value="TetR_N"/>
    <property type="match status" value="1"/>
</dbReference>
<dbReference type="InterPro" id="IPR036271">
    <property type="entry name" value="Tet_transcr_reg_TetR-rel_C_sf"/>
</dbReference>
<dbReference type="SUPFAM" id="SSF48498">
    <property type="entry name" value="Tetracyclin repressor-like, C-terminal domain"/>
    <property type="match status" value="1"/>
</dbReference>
<dbReference type="PRINTS" id="PR00455">
    <property type="entry name" value="HTHTETR"/>
</dbReference>
<dbReference type="PANTHER" id="PTHR30055">
    <property type="entry name" value="HTH-TYPE TRANSCRIPTIONAL REGULATOR RUTR"/>
    <property type="match status" value="1"/>
</dbReference>
<evidence type="ECO:0000256" key="4">
    <source>
        <dbReference type="PROSITE-ProRule" id="PRU00335"/>
    </source>
</evidence>
<comment type="caution">
    <text evidence="6">The sequence shown here is derived from an EMBL/GenBank/DDBJ whole genome shotgun (WGS) entry which is preliminary data.</text>
</comment>
<protein>
    <submittedName>
        <fullName evidence="6">TetR family transcriptional regulator</fullName>
    </submittedName>
</protein>
<evidence type="ECO:0000313" key="6">
    <source>
        <dbReference type="EMBL" id="GFE63935.1"/>
    </source>
</evidence>
<name>A0A6N6JCQ9_9RHOB</name>
<dbReference type="Pfam" id="PF13305">
    <property type="entry name" value="TetR_C_33"/>
    <property type="match status" value="1"/>
</dbReference>
<dbReference type="GO" id="GO:0000976">
    <property type="term" value="F:transcription cis-regulatory region binding"/>
    <property type="evidence" value="ECO:0007669"/>
    <property type="project" value="TreeGrafter"/>
</dbReference>
<dbReference type="SUPFAM" id="SSF46689">
    <property type="entry name" value="Homeodomain-like"/>
    <property type="match status" value="1"/>
</dbReference>
<evidence type="ECO:0000259" key="5">
    <source>
        <dbReference type="PROSITE" id="PS50977"/>
    </source>
</evidence>